<protein>
    <recommendedName>
        <fullName evidence="7">Rhodopsin domain-containing protein</fullName>
    </recommendedName>
</protein>
<dbReference type="PANTHER" id="PTHR33048">
    <property type="entry name" value="PTH11-LIKE INTEGRAL MEMBRANE PROTEIN (AFU_ORTHOLOGUE AFUA_5G11245)"/>
    <property type="match status" value="1"/>
</dbReference>
<comment type="subcellular location">
    <subcellularLocation>
        <location evidence="1">Membrane</location>
        <topology evidence="1">Multi-pass membrane protein</topology>
    </subcellularLocation>
</comment>
<evidence type="ECO:0000259" key="7">
    <source>
        <dbReference type="Pfam" id="PF20684"/>
    </source>
</evidence>
<feature type="transmembrane region" description="Helical" evidence="6">
    <location>
        <begin position="202"/>
        <end position="223"/>
    </location>
</feature>
<evidence type="ECO:0000256" key="2">
    <source>
        <dbReference type="ARBA" id="ARBA00022692"/>
    </source>
</evidence>
<dbReference type="PANTHER" id="PTHR33048:SF92">
    <property type="entry name" value="INTEGRAL MEMBRANE PROTEIN"/>
    <property type="match status" value="1"/>
</dbReference>
<sequence length="340" mass="38038">MASSTIIFHLIATICMSLRLYSKRLSKTKYFLDDWVLLFAWVIATAYIVLALYDTKYGLGFHTSDIKSLGKEIYLPMFDKNHMIQLPLLFTGITICWVPKLSFFITLLRLVRNKTQKTVLWIAMTTSSVFLFSLFIVQPFAQCGSVLVALLNEDDSKHCVPHNITVPMTLAAYAFAALTDLLLSMVPTLVVWKLQIQRQQKIAIICAMSTGCLAGIVAILKVIKTYETFFLGQQELYAAGLGIALNSVEVSCTIIGASIPFIRLLVPKLTEDKNKKKRHDGEVVVMGVLQDDNNQQRRKEVPVKSWYGGSSGGSTLNGLYDTRYSKNDDSVAILEVERGM</sequence>
<evidence type="ECO:0000256" key="6">
    <source>
        <dbReference type="SAM" id="Phobius"/>
    </source>
</evidence>
<accession>A0AAJ0I6L1</accession>
<dbReference type="GO" id="GO:0016020">
    <property type="term" value="C:membrane"/>
    <property type="evidence" value="ECO:0007669"/>
    <property type="project" value="UniProtKB-SubCell"/>
</dbReference>
<dbReference type="InterPro" id="IPR049326">
    <property type="entry name" value="Rhodopsin_dom_fungi"/>
</dbReference>
<feature type="transmembrane region" description="Helical" evidence="6">
    <location>
        <begin position="119"/>
        <end position="141"/>
    </location>
</feature>
<name>A0AAJ0I6L1_9PEZI</name>
<dbReference type="AlphaFoldDB" id="A0AAJ0I6L1"/>
<keyword evidence="9" id="KW-1185">Reference proteome</keyword>
<comment type="similarity">
    <text evidence="5">Belongs to the SAT4 family.</text>
</comment>
<dbReference type="RefSeq" id="XP_062692350.1">
    <property type="nucleotide sequence ID" value="XM_062839060.1"/>
</dbReference>
<feature type="transmembrane region" description="Helical" evidence="6">
    <location>
        <begin position="170"/>
        <end position="190"/>
    </location>
</feature>
<organism evidence="8 9">
    <name type="scientific">Neurospora hispaniola</name>
    <dbReference type="NCBI Taxonomy" id="588809"/>
    <lineage>
        <taxon>Eukaryota</taxon>
        <taxon>Fungi</taxon>
        <taxon>Dikarya</taxon>
        <taxon>Ascomycota</taxon>
        <taxon>Pezizomycotina</taxon>
        <taxon>Sordariomycetes</taxon>
        <taxon>Sordariomycetidae</taxon>
        <taxon>Sordariales</taxon>
        <taxon>Sordariaceae</taxon>
        <taxon>Neurospora</taxon>
    </lineage>
</organism>
<feature type="domain" description="Rhodopsin" evidence="7">
    <location>
        <begin position="18"/>
        <end position="266"/>
    </location>
</feature>
<reference evidence="8 9" key="1">
    <citation type="journal article" date="2023" name="Mol. Phylogenet. Evol.">
        <title>Genome-scale phylogeny and comparative genomics of the fungal order Sordariales.</title>
        <authorList>
            <person name="Hensen N."/>
            <person name="Bonometti L."/>
            <person name="Westerberg I."/>
            <person name="Brannstrom I.O."/>
            <person name="Guillou S."/>
            <person name="Cros-Aarteil S."/>
            <person name="Calhoun S."/>
            <person name="Haridas S."/>
            <person name="Kuo A."/>
            <person name="Mondo S."/>
            <person name="Pangilinan J."/>
            <person name="Riley R."/>
            <person name="LaButti K."/>
            <person name="Andreopoulos B."/>
            <person name="Lipzen A."/>
            <person name="Chen C."/>
            <person name="Yan M."/>
            <person name="Daum C."/>
            <person name="Ng V."/>
            <person name="Clum A."/>
            <person name="Steindorff A."/>
            <person name="Ohm R.A."/>
            <person name="Martin F."/>
            <person name="Silar P."/>
            <person name="Natvig D.O."/>
            <person name="Lalanne C."/>
            <person name="Gautier V."/>
            <person name="Ament-Velasquez S.L."/>
            <person name="Kruys A."/>
            <person name="Hutchinson M.I."/>
            <person name="Powell A.J."/>
            <person name="Barry K."/>
            <person name="Miller A.N."/>
            <person name="Grigoriev I.V."/>
            <person name="Debuchy R."/>
            <person name="Gladieux P."/>
            <person name="Hiltunen Thoren M."/>
            <person name="Johannesson H."/>
        </authorList>
    </citation>
    <scope>NUCLEOTIDE SEQUENCE [LARGE SCALE GENOMIC DNA]</scope>
    <source>
        <strain evidence="8 9">FGSC 10403</strain>
    </source>
</reference>
<keyword evidence="4 6" id="KW-0472">Membrane</keyword>
<gene>
    <name evidence="8" type="ORF">B0T23DRAFT_405888</name>
</gene>
<dbReference type="InterPro" id="IPR052337">
    <property type="entry name" value="SAT4-like"/>
</dbReference>
<keyword evidence="2 6" id="KW-0812">Transmembrane</keyword>
<evidence type="ECO:0000256" key="5">
    <source>
        <dbReference type="ARBA" id="ARBA00038359"/>
    </source>
</evidence>
<feature type="transmembrane region" description="Helical" evidence="6">
    <location>
        <begin position="84"/>
        <end position="107"/>
    </location>
</feature>
<feature type="transmembrane region" description="Helical" evidence="6">
    <location>
        <begin position="243"/>
        <end position="266"/>
    </location>
</feature>
<evidence type="ECO:0000313" key="9">
    <source>
        <dbReference type="Proteomes" id="UP001285908"/>
    </source>
</evidence>
<dbReference type="Pfam" id="PF20684">
    <property type="entry name" value="Fung_rhodopsin"/>
    <property type="match status" value="1"/>
</dbReference>
<dbReference type="Proteomes" id="UP001285908">
    <property type="component" value="Unassembled WGS sequence"/>
</dbReference>
<dbReference type="GeneID" id="87876682"/>
<feature type="transmembrane region" description="Helical" evidence="6">
    <location>
        <begin position="6"/>
        <end position="22"/>
    </location>
</feature>
<evidence type="ECO:0000313" key="8">
    <source>
        <dbReference type="EMBL" id="KAK3491167.1"/>
    </source>
</evidence>
<keyword evidence="3 6" id="KW-1133">Transmembrane helix</keyword>
<dbReference type="EMBL" id="JAULSX010000005">
    <property type="protein sequence ID" value="KAK3491167.1"/>
    <property type="molecule type" value="Genomic_DNA"/>
</dbReference>
<feature type="transmembrane region" description="Helical" evidence="6">
    <location>
        <begin position="34"/>
        <end position="53"/>
    </location>
</feature>
<evidence type="ECO:0000256" key="3">
    <source>
        <dbReference type="ARBA" id="ARBA00022989"/>
    </source>
</evidence>
<comment type="caution">
    <text evidence="8">The sequence shown here is derived from an EMBL/GenBank/DDBJ whole genome shotgun (WGS) entry which is preliminary data.</text>
</comment>
<evidence type="ECO:0000256" key="4">
    <source>
        <dbReference type="ARBA" id="ARBA00023136"/>
    </source>
</evidence>
<proteinExistence type="inferred from homology"/>
<evidence type="ECO:0000256" key="1">
    <source>
        <dbReference type="ARBA" id="ARBA00004141"/>
    </source>
</evidence>